<organism evidence="2 3">
    <name type="scientific">Romanomermis culicivorax</name>
    <name type="common">Nematode worm</name>
    <dbReference type="NCBI Taxonomy" id="13658"/>
    <lineage>
        <taxon>Eukaryota</taxon>
        <taxon>Metazoa</taxon>
        <taxon>Ecdysozoa</taxon>
        <taxon>Nematoda</taxon>
        <taxon>Enoplea</taxon>
        <taxon>Dorylaimia</taxon>
        <taxon>Mermithida</taxon>
        <taxon>Mermithoidea</taxon>
        <taxon>Mermithidae</taxon>
        <taxon>Romanomermis</taxon>
    </lineage>
</organism>
<dbReference type="PROSITE" id="PS51029">
    <property type="entry name" value="MADF"/>
    <property type="match status" value="1"/>
</dbReference>
<dbReference type="GO" id="GO:0006357">
    <property type="term" value="P:regulation of transcription by RNA polymerase II"/>
    <property type="evidence" value="ECO:0007669"/>
    <property type="project" value="TreeGrafter"/>
</dbReference>
<name>A0A915JQ21_ROMCU</name>
<reference evidence="3" key="1">
    <citation type="submission" date="2022-11" db="UniProtKB">
        <authorList>
            <consortium name="WormBaseParasite"/>
        </authorList>
    </citation>
    <scope>IDENTIFICATION</scope>
</reference>
<proteinExistence type="predicted"/>
<dbReference type="WBParaSite" id="nRc.2.0.1.t28006-RA">
    <property type="protein sequence ID" value="nRc.2.0.1.t28006-RA"/>
    <property type="gene ID" value="nRc.2.0.1.g28006"/>
</dbReference>
<dbReference type="PANTHER" id="PTHR12243:SF69">
    <property type="entry name" value="SI:CH73-59F11.3"/>
    <property type="match status" value="1"/>
</dbReference>
<protein>
    <submittedName>
        <fullName evidence="3">MADF domain-containing protein</fullName>
    </submittedName>
</protein>
<dbReference type="SMART" id="SM00595">
    <property type="entry name" value="MADF"/>
    <property type="match status" value="1"/>
</dbReference>
<dbReference type="PANTHER" id="PTHR12243">
    <property type="entry name" value="MADF DOMAIN TRANSCRIPTION FACTOR"/>
    <property type="match status" value="1"/>
</dbReference>
<evidence type="ECO:0000259" key="1">
    <source>
        <dbReference type="PROSITE" id="PS51029"/>
    </source>
</evidence>
<feature type="domain" description="MADF" evidence="1">
    <location>
        <begin position="56"/>
        <end position="146"/>
    </location>
</feature>
<evidence type="ECO:0000313" key="3">
    <source>
        <dbReference type="WBParaSite" id="nRc.2.0.1.t28006-RA"/>
    </source>
</evidence>
<dbReference type="Pfam" id="PF10545">
    <property type="entry name" value="MADF_DNA_bdg"/>
    <property type="match status" value="1"/>
</dbReference>
<dbReference type="GO" id="GO:0005667">
    <property type="term" value="C:transcription regulator complex"/>
    <property type="evidence" value="ECO:0007669"/>
    <property type="project" value="TreeGrafter"/>
</dbReference>
<keyword evidence="2" id="KW-1185">Reference proteome</keyword>
<dbReference type="GO" id="GO:0005634">
    <property type="term" value="C:nucleus"/>
    <property type="evidence" value="ECO:0007669"/>
    <property type="project" value="TreeGrafter"/>
</dbReference>
<dbReference type="InterPro" id="IPR006578">
    <property type="entry name" value="MADF-dom"/>
</dbReference>
<dbReference type="InterPro" id="IPR039353">
    <property type="entry name" value="TF_Adf1"/>
</dbReference>
<sequence length="258" mass="29027">MNENLAEELEHMILKNCGLSEVSIVVKYKMSPTFKRTGCGEKSKIVQKFPVKKINQLINEVRANPCLWRRDDKHYKNYLMRDDVWNNISVRLGGVDKEILKWKWANLRTTFGHRCKSSATSGSHNQETNVTWEYFESLLFLKTSADKRISENNSPPPAGTGYINLKTENFDPDFDQPLSATPALPSCCDDSPPPHAKGAIDVIESIPTTKAFVEAPTPTSPSMMNADDVHFGQAVAEALSPYTHSQKIRIKAKIMQTI</sequence>
<dbReference type="Proteomes" id="UP000887565">
    <property type="component" value="Unplaced"/>
</dbReference>
<accession>A0A915JQ21</accession>
<evidence type="ECO:0000313" key="2">
    <source>
        <dbReference type="Proteomes" id="UP000887565"/>
    </source>
</evidence>
<dbReference type="AlphaFoldDB" id="A0A915JQ21"/>